<feature type="compositionally biased region" description="Polar residues" evidence="1">
    <location>
        <begin position="99"/>
        <end position="109"/>
    </location>
</feature>
<evidence type="ECO:0000313" key="3">
    <source>
        <dbReference type="EMBL" id="GMG56092.1"/>
    </source>
</evidence>
<feature type="compositionally biased region" description="Basic and acidic residues" evidence="1">
    <location>
        <begin position="365"/>
        <end position="386"/>
    </location>
</feature>
<feature type="region of interest" description="Disordered" evidence="1">
    <location>
        <begin position="99"/>
        <end position="124"/>
    </location>
</feature>
<dbReference type="AlphaFoldDB" id="A0A9W6Z8E8"/>
<evidence type="ECO:0000256" key="1">
    <source>
        <dbReference type="SAM" id="MobiDB-lite"/>
    </source>
</evidence>
<name>A0A9W6Z8E8_AMBMO</name>
<feature type="region of interest" description="Disordered" evidence="1">
    <location>
        <begin position="166"/>
        <end position="249"/>
    </location>
</feature>
<keyword evidence="4" id="KW-1185">Reference proteome</keyword>
<feature type="compositionally biased region" description="Basic and acidic residues" evidence="1">
    <location>
        <begin position="207"/>
        <end position="228"/>
    </location>
</feature>
<comment type="caution">
    <text evidence="3">The sequence shown here is derived from an EMBL/GenBank/DDBJ whole genome shotgun (WGS) entry which is preliminary data.</text>
</comment>
<dbReference type="Pfam" id="PF12660">
    <property type="entry name" value="zf-TFIIIC"/>
    <property type="match status" value="1"/>
</dbReference>
<protein>
    <submittedName>
        <fullName evidence="3">Unnamed protein product</fullName>
    </submittedName>
</protein>
<dbReference type="Proteomes" id="UP001165063">
    <property type="component" value="Unassembled WGS sequence"/>
</dbReference>
<feature type="region of interest" description="Disordered" evidence="1">
    <location>
        <begin position="364"/>
        <end position="397"/>
    </location>
</feature>
<dbReference type="InterPro" id="IPR024764">
    <property type="entry name" value="TFIIIC_Znf"/>
</dbReference>
<feature type="compositionally biased region" description="Acidic residues" evidence="1">
    <location>
        <begin position="166"/>
        <end position="206"/>
    </location>
</feature>
<feature type="region of interest" description="Disordered" evidence="1">
    <location>
        <begin position="447"/>
        <end position="481"/>
    </location>
</feature>
<feature type="compositionally biased region" description="Acidic residues" evidence="1">
    <location>
        <begin position="387"/>
        <end position="397"/>
    </location>
</feature>
<gene>
    <name evidence="3" type="ORF">Amon01_000816100</name>
</gene>
<feature type="compositionally biased region" description="Pro residues" evidence="1">
    <location>
        <begin position="234"/>
        <end position="249"/>
    </location>
</feature>
<proteinExistence type="predicted"/>
<evidence type="ECO:0000313" key="4">
    <source>
        <dbReference type="Proteomes" id="UP001165063"/>
    </source>
</evidence>
<sequence length="504" mass="57476">MMSNGMIEIGSVCFNPVFVESLLKLDEFYRNVSQTKCFDGDGELLLLRSVELKFDTLITRFMSMVESIAVNKNTETKVITDDDDDEEEEDVEMTTEIFNTATAAGSATNEKQKQKQKGKEKEKEPLLDPVEVLADELYRGFEINQLRLFNVVSGMYLDGFKFDVNDMESESESESESEEEEEDDDDEVDDDEEEDDEEKEDDESETNNEKEKEKAKEKEKERAKEKDIIIPATTPTPTPTTPTTTPPTPTQCNFNLLFLKLLARISITLVELGYIELQDELDELMYGNYKWLLKQTETETETETQTQTQNQTQTQTQKQRVTTTRTTNTTNTTNTTINLPIPHFPDLIESFPNDGSTISVTHAATQEKEKENAQTQEKANEKANEKEESEQEQEEMGNDLQMIKSKQDHHWNLCQLTLLPMLDTRVKVCNCCGCKVYCGEMKMKMKNEKEKENEKEMKKGGKVRDDGKDGKVRDGGKGKGKGLREVVVEVCKVCLFCGGRFTCN</sequence>
<feature type="compositionally biased region" description="Basic and acidic residues" evidence="1">
    <location>
        <begin position="110"/>
        <end position="124"/>
    </location>
</feature>
<feature type="compositionally biased region" description="Low complexity" evidence="1">
    <location>
        <begin position="303"/>
        <end position="336"/>
    </location>
</feature>
<evidence type="ECO:0000259" key="2">
    <source>
        <dbReference type="Pfam" id="PF12660"/>
    </source>
</evidence>
<feature type="region of interest" description="Disordered" evidence="1">
    <location>
        <begin position="302"/>
        <end position="341"/>
    </location>
</feature>
<reference evidence="3" key="1">
    <citation type="submission" date="2023-04" db="EMBL/GenBank/DDBJ databases">
        <title>Ambrosiozyma monospora NBRC 1965.</title>
        <authorList>
            <person name="Ichikawa N."/>
            <person name="Sato H."/>
            <person name="Tonouchi N."/>
        </authorList>
    </citation>
    <scope>NUCLEOTIDE SEQUENCE</scope>
    <source>
        <strain evidence="3">NBRC 1965</strain>
    </source>
</reference>
<dbReference type="EMBL" id="BSXU01006882">
    <property type="protein sequence ID" value="GMG56092.1"/>
    <property type="molecule type" value="Genomic_DNA"/>
</dbReference>
<accession>A0A9W6Z8E8</accession>
<feature type="domain" description="Transcription factor IIIC putative zinc-finger" evidence="2">
    <location>
        <begin position="398"/>
        <end position="501"/>
    </location>
</feature>
<organism evidence="3 4">
    <name type="scientific">Ambrosiozyma monospora</name>
    <name type="common">Yeast</name>
    <name type="synonym">Endomycopsis monosporus</name>
    <dbReference type="NCBI Taxonomy" id="43982"/>
    <lineage>
        <taxon>Eukaryota</taxon>
        <taxon>Fungi</taxon>
        <taxon>Dikarya</taxon>
        <taxon>Ascomycota</taxon>
        <taxon>Saccharomycotina</taxon>
        <taxon>Pichiomycetes</taxon>
        <taxon>Pichiales</taxon>
        <taxon>Pichiaceae</taxon>
        <taxon>Ambrosiozyma</taxon>
    </lineage>
</organism>